<dbReference type="Gramene" id="KOM46530">
    <property type="protein sequence ID" value="KOM46530"/>
    <property type="gene ID" value="LR48_Vigan07g023400"/>
</dbReference>
<reference evidence="2 5" key="3">
    <citation type="submission" date="2020-05" db="EMBL/GenBank/DDBJ databases">
        <title>Vigna angularis (adzuki bean) Var. LongXiaoDou No. 4 denovo assembly.</title>
        <authorList>
            <person name="Xiang H."/>
        </authorList>
    </citation>
    <scope>NUCLEOTIDE SEQUENCE [LARGE SCALE GENOMIC DNA]</scope>
    <source>
        <tissue evidence="2">Leaf</tissue>
    </source>
</reference>
<dbReference type="EMBL" id="CM003377">
    <property type="protein sequence ID" value="KOM46530.1"/>
    <property type="molecule type" value="Genomic_DNA"/>
</dbReference>
<gene>
    <name evidence="2" type="ORF">HKW66_Vig0134020</name>
    <name evidence="3" type="ORF">LR48_Vigan07g023400</name>
</gene>
<evidence type="ECO:0000313" key="3">
    <source>
        <dbReference type="EMBL" id="KOM46530.1"/>
    </source>
</evidence>
<dbReference type="Proteomes" id="UP000053144">
    <property type="component" value="Chromosome 7"/>
</dbReference>
<proteinExistence type="predicted"/>
<feature type="compositionally biased region" description="Polar residues" evidence="1">
    <location>
        <begin position="87"/>
        <end position="98"/>
    </location>
</feature>
<dbReference type="Proteomes" id="UP000743370">
    <property type="component" value="Unassembled WGS sequence"/>
</dbReference>
<dbReference type="AlphaFoldDB" id="A0A0L9UUJ6"/>
<feature type="region of interest" description="Disordered" evidence="1">
    <location>
        <begin position="83"/>
        <end position="108"/>
    </location>
</feature>
<dbReference type="EMBL" id="JABFOF010000007">
    <property type="protein sequence ID" value="KAG2390837.1"/>
    <property type="molecule type" value="Genomic_DNA"/>
</dbReference>
<protein>
    <submittedName>
        <fullName evidence="3">Uncharacterized protein</fullName>
    </submittedName>
</protein>
<reference evidence="4" key="1">
    <citation type="journal article" date="2015" name="Proc. Natl. Acad. Sci. U.S.A.">
        <title>Genome sequencing of adzuki bean (Vigna angularis) provides insight into high starch and low fat accumulation and domestication.</title>
        <authorList>
            <person name="Yang K."/>
            <person name="Tian Z."/>
            <person name="Chen C."/>
            <person name="Luo L."/>
            <person name="Zhao B."/>
            <person name="Wang Z."/>
            <person name="Yu L."/>
            <person name="Li Y."/>
            <person name="Sun Y."/>
            <person name="Li W."/>
            <person name="Chen Y."/>
            <person name="Li Y."/>
            <person name="Zhang Y."/>
            <person name="Ai D."/>
            <person name="Zhao J."/>
            <person name="Shang C."/>
            <person name="Ma Y."/>
            <person name="Wu B."/>
            <person name="Wang M."/>
            <person name="Gao L."/>
            <person name="Sun D."/>
            <person name="Zhang P."/>
            <person name="Guo F."/>
            <person name="Wang W."/>
            <person name="Li Y."/>
            <person name="Wang J."/>
            <person name="Varshney R.K."/>
            <person name="Wang J."/>
            <person name="Ling H.Q."/>
            <person name="Wan P."/>
        </authorList>
    </citation>
    <scope>NUCLEOTIDE SEQUENCE</scope>
    <source>
        <strain evidence="4">cv. Jingnong 6</strain>
    </source>
</reference>
<evidence type="ECO:0000256" key="1">
    <source>
        <dbReference type="SAM" id="MobiDB-lite"/>
    </source>
</evidence>
<name>A0A0L9UUJ6_PHAAN</name>
<sequence>MTEPVAVNMSIRQRVSHSIESFKLELHIACIVLRRSAQLLFSMALYLSNLFGCFSECSTESKRYICDGNVCVLKNPKENLANRQKLADSNTRKQNLPSSFGRRFKRSS</sequence>
<evidence type="ECO:0000313" key="2">
    <source>
        <dbReference type="EMBL" id="KAG2390837.1"/>
    </source>
</evidence>
<evidence type="ECO:0000313" key="4">
    <source>
        <dbReference type="Proteomes" id="UP000053144"/>
    </source>
</evidence>
<accession>A0A0L9UUJ6</accession>
<evidence type="ECO:0000313" key="5">
    <source>
        <dbReference type="Proteomes" id="UP000743370"/>
    </source>
</evidence>
<reference evidence="3" key="2">
    <citation type="submission" date="2015-02" db="EMBL/GenBank/DDBJ databases">
        <authorList>
            <person name="Chooi Y.-H."/>
        </authorList>
    </citation>
    <scope>NUCLEOTIDE SEQUENCE</scope>
    <source>
        <tissue evidence="3">Seedling</tissue>
    </source>
</reference>
<organism evidence="3 4">
    <name type="scientific">Phaseolus angularis</name>
    <name type="common">Azuki bean</name>
    <name type="synonym">Vigna angularis</name>
    <dbReference type="NCBI Taxonomy" id="3914"/>
    <lineage>
        <taxon>Eukaryota</taxon>
        <taxon>Viridiplantae</taxon>
        <taxon>Streptophyta</taxon>
        <taxon>Embryophyta</taxon>
        <taxon>Tracheophyta</taxon>
        <taxon>Spermatophyta</taxon>
        <taxon>Magnoliopsida</taxon>
        <taxon>eudicotyledons</taxon>
        <taxon>Gunneridae</taxon>
        <taxon>Pentapetalae</taxon>
        <taxon>rosids</taxon>
        <taxon>fabids</taxon>
        <taxon>Fabales</taxon>
        <taxon>Fabaceae</taxon>
        <taxon>Papilionoideae</taxon>
        <taxon>50 kb inversion clade</taxon>
        <taxon>NPAAA clade</taxon>
        <taxon>indigoferoid/millettioid clade</taxon>
        <taxon>Phaseoleae</taxon>
        <taxon>Vigna</taxon>
    </lineage>
</organism>